<gene>
    <name evidence="15" type="ORF">Mal33_20910</name>
</gene>
<reference evidence="15 16" key="1">
    <citation type="submission" date="2019-02" db="EMBL/GenBank/DDBJ databases">
        <title>Deep-cultivation of Planctomycetes and their phenomic and genomic characterization uncovers novel biology.</title>
        <authorList>
            <person name="Wiegand S."/>
            <person name="Jogler M."/>
            <person name="Boedeker C."/>
            <person name="Pinto D."/>
            <person name="Vollmers J."/>
            <person name="Rivas-Marin E."/>
            <person name="Kohn T."/>
            <person name="Peeters S.H."/>
            <person name="Heuer A."/>
            <person name="Rast P."/>
            <person name="Oberbeckmann S."/>
            <person name="Bunk B."/>
            <person name="Jeske O."/>
            <person name="Meyerdierks A."/>
            <person name="Storesund J.E."/>
            <person name="Kallscheuer N."/>
            <person name="Luecker S."/>
            <person name="Lage O.M."/>
            <person name="Pohl T."/>
            <person name="Merkel B.J."/>
            <person name="Hornburger P."/>
            <person name="Mueller R.-W."/>
            <person name="Bruemmer F."/>
            <person name="Labrenz M."/>
            <person name="Spormann A.M."/>
            <person name="Op den Camp H."/>
            <person name="Overmann J."/>
            <person name="Amann R."/>
            <person name="Jetten M.S.M."/>
            <person name="Mascher T."/>
            <person name="Medema M.H."/>
            <person name="Devos D.P."/>
            <person name="Kaster A.-K."/>
            <person name="Ovreas L."/>
            <person name="Rohde M."/>
            <person name="Galperin M.Y."/>
            <person name="Jogler C."/>
        </authorList>
    </citation>
    <scope>NUCLEOTIDE SEQUENCE [LARGE SCALE GENOMIC DNA]</scope>
    <source>
        <strain evidence="15 16">Mal33</strain>
    </source>
</reference>
<evidence type="ECO:0000256" key="2">
    <source>
        <dbReference type="ARBA" id="ARBA00008749"/>
    </source>
</evidence>
<dbReference type="GO" id="GO:0016717">
    <property type="term" value="F:oxidoreductase activity, acting on paired donors, with oxidation of a pair of donors resulting in the reduction of molecular oxygen to two molecules of water"/>
    <property type="evidence" value="ECO:0007669"/>
    <property type="project" value="InterPro"/>
</dbReference>
<evidence type="ECO:0000259" key="14">
    <source>
        <dbReference type="Pfam" id="PF00487"/>
    </source>
</evidence>
<dbReference type="InterPro" id="IPR015876">
    <property type="entry name" value="Acyl-CoA_DS"/>
</dbReference>
<feature type="domain" description="Fatty acid desaturase" evidence="14">
    <location>
        <begin position="68"/>
        <end position="302"/>
    </location>
</feature>
<dbReference type="OrthoDB" id="19906at2"/>
<keyword evidence="6 13" id="KW-1133">Transmembrane helix</keyword>
<evidence type="ECO:0000313" key="15">
    <source>
        <dbReference type="EMBL" id="QDV56112.1"/>
    </source>
</evidence>
<comment type="subcellular location">
    <subcellularLocation>
        <location evidence="1">Membrane</location>
        <topology evidence="1">Multi-pass membrane protein</topology>
    </subcellularLocation>
</comment>
<evidence type="ECO:0000256" key="10">
    <source>
        <dbReference type="ARBA" id="ARBA00023136"/>
    </source>
</evidence>
<feature type="transmembrane region" description="Helical" evidence="13">
    <location>
        <begin position="228"/>
        <end position="247"/>
    </location>
</feature>
<feature type="transmembrane region" description="Helical" evidence="13">
    <location>
        <begin position="71"/>
        <end position="90"/>
    </location>
</feature>
<accession>A0A518ISP4</accession>
<evidence type="ECO:0000256" key="1">
    <source>
        <dbReference type="ARBA" id="ARBA00004141"/>
    </source>
</evidence>
<feature type="transmembrane region" description="Helical" evidence="13">
    <location>
        <begin position="44"/>
        <end position="65"/>
    </location>
</feature>
<dbReference type="PANTHER" id="PTHR11351:SF31">
    <property type="entry name" value="DESATURASE 1, ISOFORM A-RELATED"/>
    <property type="match status" value="1"/>
</dbReference>
<evidence type="ECO:0000256" key="3">
    <source>
        <dbReference type="ARBA" id="ARBA00022516"/>
    </source>
</evidence>
<dbReference type="GO" id="GO:0016020">
    <property type="term" value="C:membrane"/>
    <property type="evidence" value="ECO:0007669"/>
    <property type="project" value="UniProtKB-SubCell"/>
</dbReference>
<keyword evidence="4 13" id="KW-0812">Transmembrane</keyword>
<evidence type="ECO:0000256" key="8">
    <source>
        <dbReference type="ARBA" id="ARBA00023004"/>
    </source>
</evidence>
<evidence type="ECO:0000256" key="9">
    <source>
        <dbReference type="ARBA" id="ARBA00023098"/>
    </source>
</evidence>
<feature type="region of interest" description="Disordered" evidence="12">
    <location>
        <begin position="1"/>
        <end position="27"/>
    </location>
</feature>
<dbReference type="InterPro" id="IPR005804">
    <property type="entry name" value="FA_desaturase_dom"/>
</dbReference>
<keyword evidence="7" id="KW-0560">Oxidoreductase</keyword>
<dbReference type="AlphaFoldDB" id="A0A518ISP4"/>
<name>A0A518ISP4_9BACT</name>
<dbReference type="Proteomes" id="UP000316770">
    <property type="component" value="Chromosome"/>
</dbReference>
<keyword evidence="9" id="KW-0443">Lipid metabolism</keyword>
<dbReference type="EMBL" id="CP036318">
    <property type="protein sequence ID" value="QDV56112.1"/>
    <property type="molecule type" value="Genomic_DNA"/>
</dbReference>
<evidence type="ECO:0000256" key="4">
    <source>
        <dbReference type="ARBA" id="ARBA00022692"/>
    </source>
</evidence>
<evidence type="ECO:0000256" key="5">
    <source>
        <dbReference type="ARBA" id="ARBA00022832"/>
    </source>
</evidence>
<keyword evidence="3" id="KW-0444">Lipid biosynthesis</keyword>
<keyword evidence="5" id="KW-0276">Fatty acid metabolism</keyword>
<comment type="similarity">
    <text evidence="2">Belongs to the fatty acid desaturase type 2 family.</text>
</comment>
<evidence type="ECO:0000256" key="12">
    <source>
        <dbReference type="SAM" id="MobiDB-lite"/>
    </source>
</evidence>
<evidence type="ECO:0000256" key="11">
    <source>
        <dbReference type="ARBA" id="ARBA00023160"/>
    </source>
</evidence>
<keyword evidence="16" id="KW-1185">Reference proteome</keyword>
<dbReference type="CDD" id="cd03505">
    <property type="entry name" value="Delta9-FADS-like"/>
    <property type="match status" value="1"/>
</dbReference>
<evidence type="ECO:0000313" key="16">
    <source>
        <dbReference type="Proteomes" id="UP000316770"/>
    </source>
</evidence>
<sequence length="345" mass="39671">MSSSPALTDAPSADEALESPDTPSLESELRLEHPSGVDLKDIQWGYSISFLVIHLAALLAFLPWFFSWAGVFAFAAGTVIFGQLGIPICYHRLLTHRSFKTPKWFERTLVTFALCSAQETPARWVAWHRIHHQHSDHREDMHSPLVNFLWAHVNWLVYRNKSTQNFSLYQKYARDILSDRYYMWMEKIPYPMTVFYIGHAILYFAISYAISVGIYGANMQALQLTASLFVWGVLVRTVWVWHITWSVNSLSHMFGYRNYATSDDSRNNWFVSLITGGEGWHNNHHADQSSASVQHRWWELDPNYYVIQLFGICGLATNIVPPMHQRRRGNVATAGADRQSSDAIK</sequence>
<dbReference type="Pfam" id="PF00487">
    <property type="entry name" value="FA_desaturase"/>
    <property type="match status" value="1"/>
</dbReference>
<evidence type="ECO:0000256" key="7">
    <source>
        <dbReference type="ARBA" id="ARBA00023002"/>
    </source>
</evidence>
<keyword evidence="11" id="KW-0275">Fatty acid biosynthesis</keyword>
<dbReference type="PRINTS" id="PR00075">
    <property type="entry name" value="FACDDSATRASE"/>
</dbReference>
<feature type="transmembrane region" description="Helical" evidence="13">
    <location>
        <begin position="193"/>
        <end position="216"/>
    </location>
</feature>
<keyword evidence="8" id="KW-0408">Iron</keyword>
<keyword evidence="10 13" id="KW-0472">Membrane</keyword>
<protein>
    <submittedName>
        <fullName evidence="15">Fatty acid desaturase</fullName>
    </submittedName>
</protein>
<dbReference type="GO" id="GO:0006633">
    <property type="term" value="P:fatty acid biosynthetic process"/>
    <property type="evidence" value="ECO:0007669"/>
    <property type="project" value="UniProtKB-KW"/>
</dbReference>
<evidence type="ECO:0000256" key="6">
    <source>
        <dbReference type="ARBA" id="ARBA00022989"/>
    </source>
</evidence>
<evidence type="ECO:0000256" key="13">
    <source>
        <dbReference type="SAM" id="Phobius"/>
    </source>
</evidence>
<proteinExistence type="inferred from homology"/>
<dbReference type="PANTHER" id="PTHR11351">
    <property type="entry name" value="ACYL-COA DESATURASE"/>
    <property type="match status" value="1"/>
</dbReference>
<organism evidence="15 16">
    <name type="scientific">Rosistilla oblonga</name>
    <dbReference type="NCBI Taxonomy" id="2527990"/>
    <lineage>
        <taxon>Bacteria</taxon>
        <taxon>Pseudomonadati</taxon>
        <taxon>Planctomycetota</taxon>
        <taxon>Planctomycetia</taxon>
        <taxon>Pirellulales</taxon>
        <taxon>Pirellulaceae</taxon>
        <taxon>Rosistilla</taxon>
    </lineage>
</organism>
<dbReference type="RefSeq" id="WP_145120026.1">
    <property type="nucleotide sequence ID" value="NZ_CP036292.1"/>
</dbReference>